<reference evidence="2 3" key="1">
    <citation type="journal article" date="2020" name="IScience">
        <title>Genome Sequencing of the Endangered Kingdonia uniflora (Circaeasteraceae, Ranunculales) Reveals Potential Mechanisms of Evolutionary Specialization.</title>
        <authorList>
            <person name="Sun Y."/>
            <person name="Deng T."/>
            <person name="Zhang A."/>
            <person name="Moore M.J."/>
            <person name="Landis J.B."/>
            <person name="Lin N."/>
            <person name="Zhang H."/>
            <person name="Zhang X."/>
            <person name="Huang J."/>
            <person name="Zhang X."/>
            <person name="Sun H."/>
            <person name="Wang H."/>
        </authorList>
    </citation>
    <scope>NUCLEOTIDE SEQUENCE [LARGE SCALE GENOMIC DNA]</scope>
    <source>
        <strain evidence="2">TB1705</strain>
        <tissue evidence="2">Leaf</tissue>
    </source>
</reference>
<dbReference type="PANTHER" id="PTHR32166">
    <property type="entry name" value="OSJNBA0013A04.12 PROTEIN"/>
    <property type="match status" value="1"/>
</dbReference>
<dbReference type="InterPro" id="IPR007021">
    <property type="entry name" value="DUF659"/>
</dbReference>
<dbReference type="Pfam" id="PF04937">
    <property type="entry name" value="DUF659"/>
    <property type="match status" value="1"/>
</dbReference>
<proteinExistence type="predicted"/>
<dbReference type="AlphaFoldDB" id="A0A7J7MVI6"/>
<name>A0A7J7MVI6_9MAGN</name>
<accession>A0A7J7MVI6</accession>
<dbReference type="PANTHER" id="PTHR32166:SF63">
    <property type="entry name" value="HAT TRANSPOSON SUPERFAMILY PROTEIN"/>
    <property type="match status" value="1"/>
</dbReference>
<protein>
    <recommendedName>
        <fullName evidence="1">DUF659 domain-containing protein</fullName>
    </recommendedName>
</protein>
<organism evidence="2 3">
    <name type="scientific">Kingdonia uniflora</name>
    <dbReference type="NCBI Taxonomy" id="39325"/>
    <lineage>
        <taxon>Eukaryota</taxon>
        <taxon>Viridiplantae</taxon>
        <taxon>Streptophyta</taxon>
        <taxon>Embryophyta</taxon>
        <taxon>Tracheophyta</taxon>
        <taxon>Spermatophyta</taxon>
        <taxon>Magnoliopsida</taxon>
        <taxon>Ranunculales</taxon>
        <taxon>Circaeasteraceae</taxon>
        <taxon>Kingdonia</taxon>
    </lineage>
</organism>
<keyword evidence="3" id="KW-1185">Reference proteome</keyword>
<dbReference type="Proteomes" id="UP000541444">
    <property type="component" value="Unassembled WGS sequence"/>
</dbReference>
<dbReference type="EMBL" id="JACGCM010001215">
    <property type="protein sequence ID" value="KAF6158941.1"/>
    <property type="molecule type" value="Genomic_DNA"/>
</dbReference>
<evidence type="ECO:0000313" key="3">
    <source>
        <dbReference type="Proteomes" id="UP000541444"/>
    </source>
</evidence>
<gene>
    <name evidence="2" type="ORF">GIB67_012358</name>
</gene>
<evidence type="ECO:0000313" key="2">
    <source>
        <dbReference type="EMBL" id="KAF6158941.1"/>
    </source>
</evidence>
<sequence>MGYSPGVAKTKETDEDSSMHTKRSVGRFFYENGIDFSVVKSPNFLKMISAAVRCGSAGYDVPQCNELSGWILQGKKKEIDCYVKEVKHSWGVMGCSILLDGWANRKGRSLIHFLADCPRGHIFFRSADISDSIGDVNALVLLIEQVIEETGAENVVQVVTFTMLGCM</sequence>
<dbReference type="OrthoDB" id="2442898at2759"/>
<comment type="caution">
    <text evidence="2">The sequence shown here is derived from an EMBL/GenBank/DDBJ whole genome shotgun (WGS) entry which is preliminary data.</text>
</comment>
<evidence type="ECO:0000259" key="1">
    <source>
        <dbReference type="Pfam" id="PF04937"/>
    </source>
</evidence>
<feature type="domain" description="DUF659" evidence="1">
    <location>
        <begin position="62"/>
        <end position="161"/>
    </location>
</feature>